<sequence>MHRTIHWYRANMDAVFPAHMREHVLAAMASGTPLDTAMDEHGLLDEVAYGRARRDPEFRDRLYQALVKGRDPSLKHGRGWTYSHHKCRCPECQTTQPGCTAARRWLETQHVGHTSLTPTA</sequence>
<keyword evidence="2" id="KW-1185">Reference proteome</keyword>
<dbReference type="RefSeq" id="WP_345573893.1">
    <property type="nucleotide sequence ID" value="NZ_BAABDQ010000039.1"/>
</dbReference>
<organism evidence="1 2">
    <name type="scientific">Nonomuraea rosea</name>
    <dbReference type="NCBI Taxonomy" id="638574"/>
    <lineage>
        <taxon>Bacteria</taxon>
        <taxon>Bacillati</taxon>
        <taxon>Actinomycetota</taxon>
        <taxon>Actinomycetes</taxon>
        <taxon>Streptosporangiales</taxon>
        <taxon>Streptosporangiaceae</taxon>
        <taxon>Nonomuraea</taxon>
    </lineage>
</organism>
<dbReference type="EMBL" id="BAABDQ010000039">
    <property type="protein sequence ID" value="GAA3603678.1"/>
    <property type="molecule type" value="Genomic_DNA"/>
</dbReference>
<gene>
    <name evidence="1" type="ORF">GCM10022419_105250</name>
</gene>
<comment type="caution">
    <text evidence="1">The sequence shown here is derived from an EMBL/GenBank/DDBJ whole genome shotgun (WGS) entry which is preliminary data.</text>
</comment>
<proteinExistence type="predicted"/>
<dbReference type="Proteomes" id="UP001500630">
    <property type="component" value="Unassembled WGS sequence"/>
</dbReference>
<accession>A0ABP6ZEI8</accession>
<name>A0ABP6ZEI8_9ACTN</name>
<reference evidence="2" key="1">
    <citation type="journal article" date="2019" name="Int. J. Syst. Evol. Microbiol.">
        <title>The Global Catalogue of Microorganisms (GCM) 10K type strain sequencing project: providing services to taxonomists for standard genome sequencing and annotation.</title>
        <authorList>
            <consortium name="The Broad Institute Genomics Platform"/>
            <consortium name="The Broad Institute Genome Sequencing Center for Infectious Disease"/>
            <person name="Wu L."/>
            <person name="Ma J."/>
        </authorList>
    </citation>
    <scope>NUCLEOTIDE SEQUENCE [LARGE SCALE GENOMIC DNA]</scope>
    <source>
        <strain evidence="2">JCM 17326</strain>
    </source>
</reference>
<protein>
    <recommendedName>
        <fullName evidence="3">Transposase</fullName>
    </recommendedName>
</protein>
<evidence type="ECO:0000313" key="1">
    <source>
        <dbReference type="EMBL" id="GAA3603678.1"/>
    </source>
</evidence>
<evidence type="ECO:0008006" key="3">
    <source>
        <dbReference type="Google" id="ProtNLM"/>
    </source>
</evidence>
<evidence type="ECO:0000313" key="2">
    <source>
        <dbReference type="Proteomes" id="UP001500630"/>
    </source>
</evidence>